<name>A0A0W8II74_9MICC</name>
<dbReference type="EMBL" id="LQBM01000002">
    <property type="protein sequence ID" value="KUG59732.1"/>
    <property type="molecule type" value="Genomic_DNA"/>
</dbReference>
<reference evidence="5 7" key="3">
    <citation type="submission" date="2020-08" db="EMBL/GenBank/DDBJ databases">
        <title>Sequencing the genomes of 1000 actinobacteria strains.</title>
        <authorList>
            <person name="Klenk H.-P."/>
        </authorList>
    </citation>
    <scope>NUCLEOTIDE SEQUENCE [LARGE SCALE GENOMIC DNA]</scope>
    <source>
        <strain evidence="5 7">DSM 19081</strain>
    </source>
</reference>
<sequence length="66" mass="6947">MGLDDKTSNKTEEATGSAKEGFGKLTGDKETQAEGNSQKNQAKAKDAAQDVKDSVKGFAEGLKKNN</sequence>
<proteinExistence type="inferred from homology"/>
<reference evidence="4" key="2">
    <citation type="submission" date="2015-12" db="EMBL/GenBank/DDBJ databases">
        <authorList>
            <person name="Shamseldin A."/>
            <person name="Moawad H."/>
            <person name="Abd El-Rahim W.M."/>
            <person name="Sadowsky M.J."/>
        </authorList>
    </citation>
    <scope>NUCLEOTIDE SEQUENCE [LARGE SCALE GENOMIC DNA]</scope>
    <source>
        <strain evidence="4">CD08_7</strain>
    </source>
</reference>
<dbReference type="Proteomes" id="UP000546252">
    <property type="component" value="Unassembled WGS sequence"/>
</dbReference>
<keyword evidence="6" id="KW-1185">Reference proteome</keyword>
<dbReference type="EMBL" id="JACJIH010000001">
    <property type="protein sequence ID" value="MBA8921947.1"/>
    <property type="molecule type" value="Genomic_DNA"/>
</dbReference>
<evidence type="ECO:0000313" key="6">
    <source>
        <dbReference type="Proteomes" id="UP000054023"/>
    </source>
</evidence>
<organism evidence="4 6">
    <name type="scientific">Nesterenkonia jeotgali</name>
    <dbReference type="NCBI Taxonomy" id="317018"/>
    <lineage>
        <taxon>Bacteria</taxon>
        <taxon>Bacillati</taxon>
        <taxon>Actinomycetota</taxon>
        <taxon>Actinomycetes</taxon>
        <taxon>Micrococcales</taxon>
        <taxon>Micrococcaceae</taxon>
        <taxon>Nesterenkonia</taxon>
    </lineage>
</organism>
<evidence type="ECO:0000313" key="7">
    <source>
        <dbReference type="Proteomes" id="UP000546252"/>
    </source>
</evidence>
<dbReference type="Proteomes" id="UP000054023">
    <property type="component" value="Unassembled WGS sequence"/>
</dbReference>
<evidence type="ECO:0000313" key="4">
    <source>
        <dbReference type="EMBL" id="KUG59732.1"/>
    </source>
</evidence>
<dbReference type="Gene3D" id="1.10.1470.10">
    <property type="entry name" value="YjbJ"/>
    <property type="match status" value="1"/>
</dbReference>
<dbReference type="InterPro" id="IPR008462">
    <property type="entry name" value="CsbD"/>
</dbReference>
<dbReference type="SUPFAM" id="SSF69047">
    <property type="entry name" value="Hypothetical protein YjbJ"/>
    <property type="match status" value="1"/>
</dbReference>
<reference evidence="6" key="1">
    <citation type="submission" date="2015-12" db="EMBL/GenBank/DDBJ databases">
        <authorList>
            <person name="Nair G.R."/>
            <person name="Kaur G."/>
            <person name="Mayilraj S."/>
        </authorList>
    </citation>
    <scope>NUCLEOTIDE SEQUENCE [LARGE SCALE GENOMIC DNA]</scope>
    <source>
        <strain evidence="6">CD08_7</strain>
    </source>
</reference>
<gene>
    <name evidence="4" type="ORF">AVL63_11615</name>
    <name evidence="5" type="ORF">HNR24_001880</name>
</gene>
<dbReference type="STRING" id="317018.AVL63_11615"/>
<feature type="compositionally biased region" description="Basic and acidic residues" evidence="2">
    <location>
        <begin position="1"/>
        <end position="13"/>
    </location>
</feature>
<evidence type="ECO:0000259" key="3">
    <source>
        <dbReference type="Pfam" id="PF05532"/>
    </source>
</evidence>
<evidence type="ECO:0000313" key="5">
    <source>
        <dbReference type="EMBL" id="MBA8921947.1"/>
    </source>
</evidence>
<comment type="similarity">
    <text evidence="1">Belongs to the UPF0337 (CsbD) family.</text>
</comment>
<evidence type="ECO:0000256" key="1">
    <source>
        <dbReference type="ARBA" id="ARBA00009129"/>
    </source>
</evidence>
<dbReference type="RefSeq" id="WP_058887966.1">
    <property type="nucleotide sequence ID" value="NZ_BAAAKT010000004.1"/>
</dbReference>
<feature type="domain" description="CsbD-like" evidence="3">
    <location>
        <begin position="5"/>
        <end position="56"/>
    </location>
</feature>
<dbReference type="AlphaFoldDB" id="A0A0W8II74"/>
<evidence type="ECO:0000256" key="2">
    <source>
        <dbReference type="SAM" id="MobiDB-lite"/>
    </source>
</evidence>
<comment type="caution">
    <text evidence="4">The sequence shown here is derived from an EMBL/GenBank/DDBJ whole genome shotgun (WGS) entry which is preliminary data.</text>
</comment>
<dbReference type="InterPro" id="IPR036629">
    <property type="entry name" value="YjbJ_sf"/>
</dbReference>
<accession>A0A0W8II74</accession>
<protein>
    <submittedName>
        <fullName evidence="5">Uncharacterized protein YjbJ (UPF0337 family)</fullName>
    </submittedName>
</protein>
<dbReference type="Pfam" id="PF05532">
    <property type="entry name" value="CsbD"/>
    <property type="match status" value="1"/>
</dbReference>
<feature type="region of interest" description="Disordered" evidence="2">
    <location>
        <begin position="1"/>
        <end position="51"/>
    </location>
</feature>
<dbReference type="OrthoDB" id="2143260at2"/>